<gene>
    <name evidence="1" type="ORF">ABT58_22680</name>
</gene>
<dbReference type="EMBL" id="LDOV01000054">
    <property type="protein sequence ID" value="KLU98420.1"/>
    <property type="molecule type" value="Genomic_DNA"/>
</dbReference>
<sequence>MTPAITADAFWQFSLQHYRRAGVERACLHFQDQYQGNVNLALILHWLDTQSLALPETGLTALLDTVRHSDPALQHFRAQRRAQKHHLSPEAYQALLQQELTLERHQQADIVQRCQAFTLPSHPQPDNLAAYCQHCQAPDTLYRQLQGTH</sequence>
<evidence type="ECO:0008006" key="3">
    <source>
        <dbReference type="Google" id="ProtNLM"/>
    </source>
</evidence>
<dbReference type="Proteomes" id="UP000036426">
    <property type="component" value="Unassembled WGS sequence"/>
</dbReference>
<dbReference type="PATRIC" id="fig|754436.4.peg.4764"/>
<evidence type="ECO:0000313" key="2">
    <source>
        <dbReference type="Proteomes" id="UP000036426"/>
    </source>
</evidence>
<dbReference type="RefSeq" id="WP_047876719.1">
    <property type="nucleotide sequence ID" value="NZ_BMYC01000005.1"/>
</dbReference>
<dbReference type="AlphaFoldDB" id="A0A0J1GFS5"/>
<dbReference type="InterPro" id="IPR012659">
    <property type="entry name" value="CHP02444"/>
</dbReference>
<proteinExistence type="predicted"/>
<organism evidence="1 2">
    <name type="scientific">Photobacterium aphoticum</name>
    <dbReference type="NCBI Taxonomy" id="754436"/>
    <lineage>
        <taxon>Bacteria</taxon>
        <taxon>Pseudomonadati</taxon>
        <taxon>Pseudomonadota</taxon>
        <taxon>Gammaproteobacteria</taxon>
        <taxon>Vibrionales</taxon>
        <taxon>Vibrionaceae</taxon>
        <taxon>Photobacterium</taxon>
    </lineage>
</organism>
<protein>
    <recommendedName>
        <fullName evidence="3">TIGR02444 family protein</fullName>
    </recommendedName>
</protein>
<keyword evidence="2" id="KW-1185">Reference proteome</keyword>
<dbReference type="OrthoDB" id="5795846at2"/>
<evidence type="ECO:0000313" key="1">
    <source>
        <dbReference type="EMBL" id="KLU98420.1"/>
    </source>
</evidence>
<accession>A0A0J1GFS5</accession>
<reference evidence="1 2" key="1">
    <citation type="submission" date="2015-05" db="EMBL/GenBank/DDBJ databases">
        <title>Photobacterium galathea sp. nov.</title>
        <authorList>
            <person name="Machado H."/>
            <person name="Gram L."/>
        </authorList>
    </citation>
    <scope>NUCLEOTIDE SEQUENCE [LARGE SCALE GENOMIC DNA]</scope>
    <source>
        <strain evidence="1 2">DSM 25995</strain>
    </source>
</reference>
<comment type="caution">
    <text evidence="1">The sequence shown here is derived from an EMBL/GenBank/DDBJ whole genome shotgun (WGS) entry which is preliminary data.</text>
</comment>
<name>A0A0J1GFS5_9GAMM</name>
<dbReference type="NCBIfam" id="TIGR02444">
    <property type="entry name" value="TIGR02444 family protein"/>
    <property type="match status" value="1"/>
</dbReference>
<dbReference type="Pfam" id="PF09523">
    <property type="entry name" value="DUF2390"/>
    <property type="match status" value="1"/>
</dbReference>